<name>A0A0E9UD64_ANGAN</name>
<proteinExistence type="predicted"/>
<dbReference type="AlphaFoldDB" id="A0A0E9UD64"/>
<sequence>MLKCLTKNFKRKTLMHRKSINFNFVPTFFAYNVNLQLLYILPNNCL</sequence>
<feature type="transmembrane region" description="Helical" evidence="1">
    <location>
        <begin position="20"/>
        <end position="41"/>
    </location>
</feature>
<keyword evidence="1" id="KW-1133">Transmembrane helix</keyword>
<evidence type="ECO:0000256" key="1">
    <source>
        <dbReference type="SAM" id="Phobius"/>
    </source>
</evidence>
<accession>A0A0E9UD64</accession>
<organism evidence="2">
    <name type="scientific">Anguilla anguilla</name>
    <name type="common">European freshwater eel</name>
    <name type="synonym">Muraena anguilla</name>
    <dbReference type="NCBI Taxonomy" id="7936"/>
    <lineage>
        <taxon>Eukaryota</taxon>
        <taxon>Metazoa</taxon>
        <taxon>Chordata</taxon>
        <taxon>Craniata</taxon>
        <taxon>Vertebrata</taxon>
        <taxon>Euteleostomi</taxon>
        <taxon>Actinopterygii</taxon>
        <taxon>Neopterygii</taxon>
        <taxon>Teleostei</taxon>
        <taxon>Anguilliformes</taxon>
        <taxon>Anguillidae</taxon>
        <taxon>Anguilla</taxon>
    </lineage>
</organism>
<reference evidence="2" key="2">
    <citation type="journal article" date="2015" name="Fish Shellfish Immunol.">
        <title>Early steps in the European eel (Anguilla anguilla)-Vibrio vulnificus interaction in the gills: Role of the RtxA13 toxin.</title>
        <authorList>
            <person name="Callol A."/>
            <person name="Pajuelo D."/>
            <person name="Ebbesson L."/>
            <person name="Teles M."/>
            <person name="MacKenzie S."/>
            <person name="Amaro C."/>
        </authorList>
    </citation>
    <scope>NUCLEOTIDE SEQUENCE</scope>
</reference>
<reference evidence="2" key="1">
    <citation type="submission" date="2014-11" db="EMBL/GenBank/DDBJ databases">
        <authorList>
            <person name="Amaro Gonzalez C."/>
        </authorList>
    </citation>
    <scope>NUCLEOTIDE SEQUENCE</scope>
</reference>
<protein>
    <submittedName>
        <fullName evidence="2">Uncharacterized protein</fullName>
    </submittedName>
</protein>
<evidence type="ECO:0000313" key="2">
    <source>
        <dbReference type="EMBL" id="JAH63180.1"/>
    </source>
</evidence>
<keyword evidence="1" id="KW-0812">Transmembrane</keyword>
<dbReference type="EMBL" id="GBXM01045397">
    <property type="protein sequence ID" value="JAH63180.1"/>
    <property type="molecule type" value="Transcribed_RNA"/>
</dbReference>
<keyword evidence="1" id="KW-0472">Membrane</keyword>